<dbReference type="Proteomes" id="UP000234748">
    <property type="component" value="Unassembled WGS sequence"/>
</dbReference>
<comment type="caution">
    <text evidence="11">The sequence shown here is derived from an EMBL/GenBank/DDBJ whole genome shotgun (WGS) entry which is preliminary data.</text>
</comment>
<keyword evidence="2" id="KW-1003">Cell membrane</keyword>
<comment type="similarity">
    <text evidence="5">Belongs to the methyl-accepting chemotaxis (MCP) protein family.</text>
</comment>
<evidence type="ECO:0000256" key="4">
    <source>
        <dbReference type="ARBA" id="ARBA00023224"/>
    </source>
</evidence>
<evidence type="ECO:0000256" key="3">
    <source>
        <dbReference type="ARBA" id="ARBA00023136"/>
    </source>
</evidence>
<dbReference type="GO" id="GO:0006935">
    <property type="term" value="P:chemotaxis"/>
    <property type="evidence" value="ECO:0007669"/>
    <property type="project" value="InterPro"/>
</dbReference>
<keyword evidence="4 6" id="KW-0807">Transducer</keyword>
<feature type="transmembrane region" description="Helical" evidence="8">
    <location>
        <begin position="166"/>
        <end position="190"/>
    </location>
</feature>
<evidence type="ECO:0000313" key="11">
    <source>
        <dbReference type="EMBL" id="PLT31111.1"/>
    </source>
</evidence>
<dbReference type="Gene3D" id="1.10.287.950">
    <property type="entry name" value="Methyl-accepting chemotaxis protein"/>
    <property type="match status" value="1"/>
</dbReference>
<evidence type="ECO:0000259" key="10">
    <source>
        <dbReference type="PROSITE" id="PS50885"/>
    </source>
</evidence>
<dbReference type="PRINTS" id="PR00260">
    <property type="entry name" value="CHEMTRNSDUCR"/>
</dbReference>
<dbReference type="InterPro" id="IPR003660">
    <property type="entry name" value="HAMP_dom"/>
</dbReference>
<keyword evidence="3 8" id="KW-0472">Membrane</keyword>
<evidence type="ECO:0000256" key="6">
    <source>
        <dbReference type="PROSITE-ProRule" id="PRU00284"/>
    </source>
</evidence>
<evidence type="ECO:0000313" key="12">
    <source>
        <dbReference type="Proteomes" id="UP000234748"/>
    </source>
</evidence>
<dbReference type="OrthoDB" id="2450685at2"/>
<dbReference type="PROSITE" id="PS51257">
    <property type="entry name" value="PROKAR_LIPOPROTEIN"/>
    <property type="match status" value="1"/>
</dbReference>
<dbReference type="RefSeq" id="WP_101640523.1">
    <property type="nucleotide sequence ID" value="NZ_PGUY01000013.1"/>
</dbReference>
<evidence type="ECO:0000256" key="2">
    <source>
        <dbReference type="ARBA" id="ARBA00022475"/>
    </source>
</evidence>
<dbReference type="CDD" id="cd06225">
    <property type="entry name" value="HAMP"/>
    <property type="match status" value="1"/>
</dbReference>
<comment type="subcellular location">
    <subcellularLocation>
        <location evidence="1">Cell membrane</location>
    </subcellularLocation>
</comment>
<dbReference type="GO" id="GO:0005886">
    <property type="term" value="C:plasma membrane"/>
    <property type="evidence" value="ECO:0007669"/>
    <property type="project" value="UniProtKB-SubCell"/>
</dbReference>
<dbReference type="GO" id="GO:0004888">
    <property type="term" value="F:transmembrane signaling receptor activity"/>
    <property type="evidence" value="ECO:0007669"/>
    <property type="project" value="InterPro"/>
</dbReference>
<proteinExistence type="inferred from homology"/>
<name>A0A2N5M9S5_9BACI</name>
<evidence type="ECO:0000256" key="1">
    <source>
        <dbReference type="ARBA" id="ARBA00004236"/>
    </source>
</evidence>
<protein>
    <submittedName>
        <fullName evidence="11">Methyl-accepting chemotaxis protein</fullName>
    </submittedName>
</protein>
<gene>
    <name evidence="11" type="ORF">CUU66_04750</name>
</gene>
<keyword evidence="8" id="KW-0812">Transmembrane</keyword>
<evidence type="ECO:0000256" key="8">
    <source>
        <dbReference type="SAM" id="Phobius"/>
    </source>
</evidence>
<feature type="domain" description="HAMP" evidence="10">
    <location>
        <begin position="191"/>
        <end position="244"/>
    </location>
</feature>
<dbReference type="Pfam" id="PF00672">
    <property type="entry name" value="HAMP"/>
    <property type="match status" value="1"/>
</dbReference>
<dbReference type="PROSITE" id="PS50885">
    <property type="entry name" value="HAMP"/>
    <property type="match status" value="1"/>
</dbReference>
<dbReference type="InterPro" id="IPR004090">
    <property type="entry name" value="Chemotax_Me-accpt_rcpt"/>
</dbReference>
<evidence type="ECO:0000259" key="9">
    <source>
        <dbReference type="PROSITE" id="PS50111"/>
    </source>
</evidence>
<dbReference type="SMART" id="SM00304">
    <property type="entry name" value="HAMP"/>
    <property type="match status" value="2"/>
</dbReference>
<dbReference type="PROSITE" id="PS50111">
    <property type="entry name" value="CHEMOTAXIS_TRANSDUC_2"/>
    <property type="match status" value="1"/>
</dbReference>
<feature type="domain" description="Methyl-accepting transducer" evidence="9">
    <location>
        <begin position="263"/>
        <end position="534"/>
    </location>
</feature>
<dbReference type="Pfam" id="PF00015">
    <property type="entry name" value="MCPsignal"/>
    <property type="match status" value="1"/>
</dbReference>
<dbReference type="InterPro" id="IPR004089">
    <property type="entry name" value="MCPsignal_dom"/>
</dbReference>
<evidence type="ECO:0000256" key="7">
    <source>
        <dbReference type="SAM" id="MobiDB-lite"/>
    </source>
</evidence>
<dbReference type="AlphaFoldDB" id="A0A2N5M9S5"/>
<reference evidence="11 12" key="1">
    <citation type="submission" date="2017-11" db="EMBL/GenBank/DDBJ databases">
        <title>Comparitive Functional Genomics of Dry Heat Resistant strains isolated from the Viking Spacecraft.</title>
        <authorList>
            <person name="Seuylemezian A."/>
            <person name="Cooper K."/>
            <person name="Vaishampayan P."/>
        </authorList>
    </citation>
    <scope>NUCLEOTIDE SEQUENCE [LARGE SCALE GENOMIC DNA]</scope>
    <source>
        <strain evidence="11 12">V1-29</strain>
    </source>
</reference>
<sequence length="549" mass="59278">MKLKQKILLLSLIPLLLSSCIIAFNILQLKSLKSSTETIVRMLVNVEELNSSAKSLAKSLGAYSINVSASNAHDINEDLKKTKAGYQKLKEQVTDQGQKKTLQAIDKKYQELTVTAAKILNEENQSEAKRQSLRTKGIVNDVIELKKMINAEYTIMQTNLKNQIDWMVTFSITAVLILIVICAVSAVIYAEKIVRPIRFITSNAAEIASGNLGVPEIHVKTKDEVFALNQSFTTMVDHLRELIDQVGTSASQVAASAEELMASADETMRGTEQITASIQQVSAGAEQQTRKSEESASAAQETTSAVSKIADNAEAVLELAASVNDQTHLGSQLVSETLNSMNLIHGSVEETDRVLSGLHKRSAEIGDILGLITDIAEQTNLLALNAAIEAARAGEAGKGFSVVAAEVRKLAEQTRNSVTHISEITSIMQNDTKKSVSSILFVKEKVDAGLEIAGETQVRFDDILSSVQNVTEQIKEVTHASAKISGDISRVSERVNEMSHVAQSASHHSVEVAAASEEQLASMEEVSAAASSLAHLAEELQSTVAKFRL</sequence>
<dbReference type="Gene3D" id="6.10.340.10">
    <property type="match status" value="1"/>
</dbReference>
<dbReference type="SMART" id="SM00283">
    <property type="entry name" value="MA"/>
    <property type="match status" value="1"/>
</dbReference>
<dbReference type="PANTHER" id="PTHR32089">
    <property type="entry name" value="METHYL-ACCEPTING CHEMOTAXIS PROTEIN MCPB"/>
    <property type="match status" value="1"/>
</dbReference>
<dbReference type="GO" id="GO:0007165">
    <property type="term" value="P:signal transduction"/>
    <property type="evidence" value="ECO:0007669"/>
    <property type="project" value="UniProtKB-KW"/>
</dbReference>
<organism evidence="11 12">
    <name type="scientific">Peribacillus deserti</name>
    <dbReference type="NCBI Taxonomy" id="673318"/>
    <lineage>
        <taxon>Bacteria</taxon>
        <taxon>Bacillati</taxon>
        <taxon>Bacillota</taxon>
        <taxon>Bacilli</taxon>
        <taxon>Bacillales</taxon>
        <taxon>Bacillaceae</taxon>
        <taxon>Peribacillus</taxon>
    </lineage>
</organism>
<dbReference type="EMBL" id="PGUY01000013">
    <property type="protein sequence ID" value="PLT31111.1"/>
    <property type="molecule type" value="Genomic_DNA"/>
</dbReference>
<keyword evidence="8" id="KW-1133">Transmembrane helix</keyword>
<evidence type="ECO:0000256" key="5">
    <source>
        <dbReference type="ARBA" id="ARBA00029447"/>
    </source>
</evidence>
<dbReference type="SUPFAM" id="SSF58104">
    <property type="entry name" value="Methyl-accepting chemotaxis protein (MCP) signaling domain"/>
    <property type="match status" value="1"/>
</dbReference>
<accession>A0A2N5M9S5</accession>
<keyword evidence="12" id="KW-1185">Reference proteome</keyword>
<dbReference type="PANTHER" id="PTHR32089:SF112">
    <property type="entry name" value="LYSOZYME-LIKE PROTEIN-RELATED"/>
    <property type="match status" value="1"/>
</dbReference>
<feature type="region of interest" description="Disordered" evidence="7">
    <location>
        <begin position="280"/>
        <end position="303"/>
    </location>
</feature>